<sequence>MTQTVVEKSKIGNWMPLKTVYVKKWSWNESVCKIQLGLEVVVCALHTSVIPKSDRDIMTLMCIERSQSPTHKGNFLQGGKSAVSNINQQNANHRRNSCSPPLSKNICSQQQHDVPAKSNANESRKLERSCSETGTDRRVVQSNSSRYKTELCRPFEENGSCKYGDKCQFAHGKKELRNMVRHPKYKTELCRTFHTTGLCPYGPRCHFIHNSEQNKKTLLTTLTAPNAPRQEEPRSSLGSDGEASPPSSHGGSPTETRSFDDIFQQTSLSPCLNNGFYNQDALFNHFQRFIDLNAYDCKVDFYDSVNGFNDKFLSNNNNYQNGPVLDLHPVGPLTPTTPLDANVGIYRLPIFDAFQKV</sequence>
<feature type="domain" description="C3H1-type" evidence="7">
    <location>
        <begin position="184"/>
        <end position="212"/>
    </location>
</feature>
<keyword evidence="9" id="KW-1185">Reference proteome</keyword>
<dbReference type="SUPFAM" id="SSF90229">
    <property type="entry name" value="CCCH zinc finger"/>
    <property type="match status" value="2"/>
</dbReference>
<dbReference type="InterPro" id="IPR045877">
    <property type="entry name" value="ZFP36-like"/>
</dbReference>
<evidence type="ECO:0000256" key="6">
    <source>
        <dbReference type="SAM" id="MobiDB-lite"/>
    </source>
</evidence>
<keyword evidence="4 5" id="KW-0862">Zinc</keyword>
<protein>
    <submittedName>
        <fullName evidence="8">mRNA decay activator protein ZFP36L1</fullName>
    </submittedName>
</protein>
<dbReference type="PANTHER" id="PTHR12547">
    <property type="entry name" value="CCCH ZINC FINGER/TIS11-RELATED"/>
    <property type="match status" value="1"/>
</dbReference>
<reference evidence="8" key="1">
    <citation type="submission" date="2020-08" db="EMBL/GenBank/DDBJ databases">
        <title>Multicomponent nature underlies the extraordinary mechanical properties of spider dragline silk.</title>
        <authorList>
            <person name="Kono N."/>
            <person name="Nakamura H."/>
            <person name="Mori M."/>
            <person name="Yoshida Y."/>
            <person name="Ohtoshi R."/>
            <person name="Malay A.D."/>
            <person name="Moran D.A.P."/>
            <person name="Tomita M."/>
            <person name="Numata K."/>
            <person name="Arakawa K."/>
        </authorList>
    </citation>
    <scope>NUCLEOTIDE SEQUENCE</scope>
</reference>
<keyword evidence="2" id="KW-0677">Repeat</keyword>
<dbReference type="OrthoDB" id="410307at2759"/>
<feature type="compositionally biased region" description="Polar residues" evidence="6">
    <location>
        <begin position="91"/>
        <end position="112"/>
    </location>
</feature>
<feature type="zinc finger region" description="C3H1-type" evidence="5">
    <location>
        <begin position="146"/>
        <end position="174"/>
    </location>
</feature>
<gene>
    <name evidence="8" type="primary">Zfp36l1_1</name>
    <name evidence="8" type="ORF">NPIL_624931</name>
</gene>
<dbReference type="FunFam" id="4.10.1000.10:FF:000002">
    <property type="entry name" value="Zinc finger protein 36, C3H1 type-like 1"/>
    <property type="match status" value="1"/>
</dbReference>
<dbReference type="Pfam" id="PF00642">
    <property type="entry name" value="zf-CCCH"/>
    <property type="match status" value="2"/>
</dbReference>
<feature type="domain" description="C3H1-type" evidence="7">
    <location>
        <begin position="146"/>
        <end position="174"/>
    </location>
</feature>
<dbReference type="Proteomes" id="UP000887013">
    <property type="component" value="Unassembled WGS sequence"/>
</dbReference>
<proteinExistence type="predicted"/>
<accession>A0A8X6TF81</accession>
<evidence type="ECO:0000256" key="1">
    <source>
        <dbReference type="ARBA" id="ARBA00022723"/>
    </source>
</evidence>
<dbReference type="GO" id="GO:0003729">
    <property type="term" value="F:mRNA binding"/>
    <property type="evidence" value="ECO:0007669"/>
    <property type="project" value="InterPro"/>
</dbReference>
<organism evidence="8 9">
    <name type="scientific">Nephila pilipes</name>
    <name type="common">Giant wood spider</name>
    <name type="synonym">Nephila maculata</name>
    <dbReference type="NCBI Taxonomy" id="299642"/>
    <lineage>
        <taxon>Eukaryota</taxon>
        <taxon>Metazoa</taxon>
        <taxon>Ecdysozoa</taxon>
        <taxon>Arthropoda</taxon>
        <taxon>Chelicerata</taxon>
        <taxon>Arachnida</taxon>
        <taxon>Araneae</taxon>
        <taxon>Araneomorphae</taxon>
        <taxon>Entelegynae</taxon>
        <taxon>Araneoidea</taxon>
        <taxon>Nephilidae</taxon>
        <taxon>Nephila</taxon>
    </lineage>
</organism>
<feature type="zinc finger region" description="C3H1-type" evidence="5">
    <location>
        <begin position="184"/>
        <end position="212"/>
    </location>
</feature>
<dbReference type="PANTHER" id="PTHR12547:SF18">
    <property type="entry name" value="PROTEIN TIS11"/>
    <property type="match status" value="1"/>
</dbReference>
<evidence type="ECO:0000313" key="8">
    <source>
        <dbReference type="EMBL" id="GFT01856.1"/>
    </source>
</evidence>
<dbReference type="Gene3D" id="4.10.1000.10">
    <property type="entry name" value="Zinc finger, CCCH-type"/>
    <property type="match status" value="2"/>
</dbReference>
<feature type="compositionally biased region" description="Basic and acidic residues" evidence="6">
    <location>
        <begin position="122"/>
        <end position="139"/>
    </location>
</feature>
<dbReference type="GO" id="GO:0008270">
    <property type="term" value="F:zinc ion binding"/>
    <property type="evidence" value="ECO:0007669"/>
    <property type="project" value="UniProtKB-KW"/>
</dbReference>
<feature type="region of interest" description="Disordered" evidence="6">
    <location>
        <begin position="222"/>
        <end position="258"/>
    </location>
</feature>
<keyword evidence="3 5" id="KW-0863">Zinc-finger</keyword>
<dbReference type="AlphaFoldDB" id="A0A8X6TF81"/>
<dbReference type="InterPro" id="IPR000571">
    <property type="entry name" value="Znf_CCCH"/>
</dbReference>
<dbReference type="EMBL" id="BMAW01007012">
    <property type="protein sequence ID" value="GFT01856.1"/>
    <property type="molecule type" value="Genomic_DNA"/>
</dbReference>
<dbReference type="FunFam" id="4.10.1000.10:FF:000001">
    <property type="entry name" value="zinc finger CCCH domain-containing protein 15-like"/>
    <property type="match status" value="1"/>
</dbReference>
<comment type="caution">
    <text evidence="8">The sequence shown here is derived from an EMBL/GenBank/DDBJ whole genome shotgun (WGS) entry which is preliminary data.</text>
</comment>
<feature type="region of interest" description="Disordered" evidence="6">
    <location>
        <begin position="91"/>
        <end position="143"/>
    </location>
</feature>
<dbReference type="SMART" id="SM00356">
    <property type="entry name" value="ZnF_C3H1"/>
    <property type="match status" value="2"/>
</dbReference>
<keyword evidence="1 5" id="KW-0479">Metal-binding</keyword>
<dbReference type="PROSITE" id="PS50103">
    <property type="entry name" value="ZF_C3H1"/>
    <property type="match status" value="2"/>
</dbReference>
<feature type="compositionally biased region" description="Polar residues" evidence="6">
    <location>
        <begin position="245"/>
        <end position="256"/>
    </location>
</feature>
<evidence type="ECO:0000256" key="2">
    <source>
        <dbReference type="ARBA" id="ARBA00022737"/>
    </source>
</evidence>
<evidence type="ECO:0000256" key="4">
    <source>
        <dbReference type="ARBA" id="ARBA00022833"/>
    </source>
</evidence>
<dbReference type="InterPro" id="IPR036855">
    <property type="entry name" value="Znf_CCCH_sf"/>
</dbReference>
<evidence type="ECO:0000256" key="3">
    <source>
        <dbReference type="ARBA" id="ARBA00022771"/>
    </source>
</evidence>
<evidence type="ECO:0000313" key="9">
    <source>
        <dbReference type="Proteomes" id="UP000887013"/>
    </source>
</evidence>
<evidence type="ECO:0000256" key="5">
    <source>
        <dbReference type="PROSITE-ProRule" id="PRU00723"/>
    </source>
</evidence>
<evidence type="ECO:0000259" key="7">
    <source>
        <dbReference type="PROSITE" id="PS50103"/>
    </source>
</evidence>
<name>A0A8X6TF81_NEPPI</name>